<name>A0A8J7NGM0_ATRSP</name>
<dbReference type="InterPro" id="IPR015590">
    <property type="entry name" value="Aldehyde_DH_dom"/>
</dbReference>
<feature type="region of interest" description="Disordered" evidence="1">
    <location>
        <begin position="1"/>
        <end position="67"/>
    </location>
</feature>
<feature type="region of interest" description="Disordered" evidence="1">
    <location>
        <begin position="1132"/>
        <end position="1164"/>
    </location>
</feature>
<organism evidence="3 4">
    <name type="scientific">Atractosteus spatula</name>
    <name type="common">Alligator gar</name>
    <name type="synonym">Lepisosteus spatula</name>
    <dbReference type="NCBI Taxonomy" id="7917"/>
    <lineage>
        <taxon>Eukaryota</taxon>
        <taxon>Metazoa</taxon>
        <taxon>Chordata</taxon>
        <taxon>Craniata</taxon>
        <taxon>Vertebrata</taxon>
        <taxon>Euteleostomi</taxon>
        <taxon>Actinopterygii</taxon>
        <taxon>Neopterygii</taxon>
        <taxon>Holostei</taxon>
        <taxon>Semionotiformes</taxon>
        <taxon>Lepisosteidae</taxon>
        <taxon>Atractosteus</taxon>
    </lineage>
</organism>
<dbReference type="AlphaFoldDB" id="A0A8J7NGM0"/>
<feature type="domain" description="Aldehyde dehydrogenase" evidence="2">
    <location>
        <begin position="310"/>
        <end position="411"/>
    </location>
</feature>
<feature type="compositionally biased region" description="Polar residues" evidence="1">
    <location>
        <begin position="15"/>
        <end position="24"/>
    </location>
</feature>
<feature type="domain" description="Aldehyde dehydrogenase" evidence="2">
    <location>
        <begin position="156"/>
        <end position="255"/>
    </location>
</feature>
<dbReference type="InterPro" id="IPR016161">
    <property type="entry name" value="Ald_DH/histidinol_DH"/>
</dbReference>
<gene>
    <name evidence="3" type="primary">Aldh16a1</name>
    <name evidence="3" type="ORF">GTO95_0001528</name>
</gene>
<sequence length="1239" mass="132277">MLKFGEMHLKGEGSLQATENTGSTKYRGAKPRNNSEGGCGGNPVPPPSGSKWNGEPSPPHTQPLTHPSACQVQFSPSGIMERNKTFLFPEILSRPLGETRSEQSGLAGSAPEGLCRSVQRHSQCVAGLSCLQGSPGDVPALARLLYHLTGWAQLREQALAGWAPHGVVAVVASGDCPLLFVMGKVLPALAMGNAVVLRPSHCARLAALLLAELAAEAGLPAGTLNVLTGDSLQLAVQLAQHPGVHAVAFTGRRETPLSLSAVLMYWSVHSVWSSRGRCGPGLSDPSPSPVCLCSLPPQVIQPSPAPAADPLYPPTVLWGVAPCARCVWDPLPGPLLPALPFRTAKEGLDLGSHSPRGLAAAVWTEDVTLALESALSLQVATVWVNSHSLFDATAGPGGVKQSGTCADGGREVRGRGVPLAVSGSPRGSTPLTRVAGREKYRRCLIGNSSSDRGLDRSYKLYIGGSQCRPDSGCYRAVLAAGGAVLGYVPDGGRKDIRNAVEAASKAQSGWRKKGCHSRCQILYFLAENLEQRREEFARSLRSLTGVSLEEASKEVDLSVSQLFHWAALCDKSGGTVQDTVQPGCTLCVREPVGVLGVVCPDDAPLLSFVSLLGAAVSRGNAVVMVPSEKHPLPALQLCQVLETSDLPGGVVNVVSGEQDQLTRTLANHSAVQAVWYWGSQEVLTVLVAAALLGGGPAEARCGSGKNCCRRVICSGRQPAATRTRLVTLLTQSSWYCSVSLSPSIRSQISCLSLRPSAVGSIDVRPPSVLLAAPESRSCAGLTGPAALRVQCPSLECDRRLRHRDETPCDHLTGESACPPPLPPLRLGLSPDAPLLLFRQVQDNFRQVRRSLLCFLREELEASRLSCEALSPTGPGYSISEALQQVLENLEYQPENCAKEVELARCNSQDLRVFFTVRHFKEKYRRACTGTEDRSDSFLMELCRGGETRYHSTPASVPAALRRFPPHRIETVSLARGEKKLSPNAWLPSEPRRKTPEVPCGSQRRLFGGQIVGLLAPVASARKNRTGSDCKVEGSGLQVAQQFATDHAWWPCILSIALVRANRPRSVRSDSVKTGVTPRLRTPGPVEQTTTSAELKRRLDQCSRLCMTCIAQLWLCFARLNYQISPREDGTLALPIGPRPGTEMTPDRSGTRPAPRLRLSPPPPETCCRQHGMPSWTGLDGVPGGSPFLGGSSAKAAPIVAFTAVPGARLTRSRDFLAPLVLCCFNDLGCKPGTPAYFQP</sequence>
<feature type="domain" description="Aldehyde dehydrogenase" evidence="2">
    <location>
        <begin position="479"/>
        <end position="686"/>
    </location>
</feature>
<evidence type="ECO:0000256" key="1">
    <source>
        <dbReference type="SAM" id="MobiDB-lite"/>
    </source>
</evidence>
<keyword evidence="4" id="KW-1185">Reference proteome</keyword>
<accession>A0A8J7NGM0</accession>
<feature type="region of interest" description="Disordered" evidence="1">
    <location>
        <begin position="1068"/>
        <end position="1091"/>
    </location>
</feature>
<dbReference type="InterPro" id="IPR016163">
    <property type="entry name" value="Ald_DH_C"/>
</dbReference>
<evidence type="ECO:0000313" key="4">
    <source>
        <dbReference type="Proteomes" id="UP000736164"/>
    </source>
</evidence>
<dbReference type="Proteomes" id="UP000736164">
    <property type="component" value="Unassembled WGS sequence"/>
</dbReference>
<protein>
    <submittedName>
        <fullName evidence="3">A16A1 dehydrogenase</fullName>
    </submittedName>
</protein>
<proteinExistence type="predicted"/>
<feature type="compositionally biased region" description="Basic and acidic residues" evidence="1">
    <location>
        <begin position="1"/>
        <end position="11"/>
    </location>
</feature>
<dbReference type="GO" id="GO:0016620">
    <property type="term" value="F:oxidoreductase activity, acting on the aldehyde or oxo group of donors, NAD or NADP as acceptor"/>
    <property type="evidence" value="ECO:0007669"/>
    <property type="project" value="InterPro"/>
</dbReference>
<evidence type="ECO:0000259" key="2">
    <source>
        <dbReference type="Pfam" id="PF00171"/>
    </source>
</evidence>
<comment type="caution">
    <text evidence="3">The sequence shown here is derived from an EMBL/GenBank/DDBJ whole genome shotgun (WGS) entry which is preliminary data.</text>
</comment>
<dbReference type="InterPro" id="IPR016162">
    <property type="entry name" value="Ald_DH_N"/>
</dbReference>
<evidence type="ECO:0000313" key="3">
    <source>
        <dbReference type="EMBL" id="MBN3311788.1"/>
    </source>
</evidence>
<dbReference type="Pfam" id="PF00171">
    <property type="entry name" value="Aldedh"/>
    <property type="match status" value="3"/>
</dbReference>
<feature type="non-terminal residue" evidence="3">
    <location>
        <position position="1"/>
    </location>
</feature>
<dbReference type="EMBL" id="JAAWVO010002275">
    <property type="protein sequence ID" value="MBN3311788.1"/>
    <property type="molecule type" value="Genomic_DNA"/>
</dbReference>
<feature type="non-terminal residue" evidence="3">
    <location>
        <position position="1239"/>
    </location>
</feature>
<dbReference type="Gene3D" id="3.40.309.10">
    <property type="entry name" value="Aldehyde Dehydrogenase, Chain A, domain 2"/>
    <property type="match status" value="1"/>
</dbReference>
<dbReference type="SUPFAM" id="SSF53720">
    <property type="entry name" value="ALDH-like"/>
    <property type="match status" value="2"/>
</dbReference>
<dbReference type="Gene3D" id="3.40.605.10">
    <property type="entry name" value="Aldehyde Dehydrogenase, Chain A, domain 1"/>
    <property type="match status" value="3"/>
</dbReference>
<reference evidence="3" key="1">
    <citation type="journal article" date="2021" name="Cell">
        <title>Tracing the genetic footprints of vertebrate landing in non-teleost ray-finned fishes.</title>
        <authorList>
            <person name="Bi X."/>
            <person name="Wang K."/>
            <person name="Yang L."/>
            <person name="Pan H."/>
            <person name="Jiang H."/>
            <person name="Wei Q."/>
            <person name="Fang M."/>
            <person name="Yu H."/>
            <person name="Zhu C."/>
            <person name="Cai Y."/>
            <person name="He Y."/>
            <person name="Gan X."/>
            <person name="Zeng H."/>
            <person name="Yu D."/>
            <person name="Zhu Y."/>
            <person name="Jiang H."/>
            <person name="Qiu Q."/>
            <person name="Yang H."/>
            <person name="Zhang Y.E."/>
            <person name="Wang W."/>
            <person name="Zhu M."/>
            <person name="He S."/>
            <person name="Zhang G."/>
        </authorList>
    </citation>
    <scope>NUCLEOTIDE SEQUENCE</scope>
    <source>
        <strain evidence="3">Allg_001</strain>
    </source>
</reference>
<dbReference type="PANTHER" id="PTHR11699">
    <property type="entry name" value="ALDEHYDE DEHYDROGENASE-RELATED"/>
    <property type="match status" value="1"/>
</dbReference>